<proteinExistence type="predicted"/>
<dbReference type="Proteomes" id="UP001056120">
    <property type="component" value="Linkage Group LG10"/>
</dbReference>
<sequence length="113" mass="12218">MEDEGKIAQVKGKRPSSASASAKRAQVIQKRIAAAAPPCVDYALHLEGDRIVRKPLIFGHLKIPGTASKVKVGFSFPPDFDFKDNPAYVAAVASGAKVEVRGRFWVAKPMENL</sequence>
<organism evidence="1 2">
    <name type="scientific">Smallanthus sonchifolius</name>
    <dbReference type="NCBI Taxonomy" id="185202"/>
    <lineage>
        <taxon>Eukaryota</taxon>
        <taxon>Viridiplantae</taxon>
        <taxon>Streptophyta</taxon>
        <taxon>Embryophyta</taxon>
        <taxon>Tracheophyta</taxon>
        <taxon>Spermatophyta</taxon>
        <taxon>Magnoliopsida</taxon>
        <taxon>eudicotyledons</taxon>
        <taxon>Gunneridae</taxon>
        <taxon>Pentapetalae</taxon>
        <taxon>asterids</taxon>
        <taxon>campanulids</taxon>
        <taxon>Asterales</taxon>
        <taxon>Asteraceae</taxon>
        <taxon>Asteroideae</taxon>
        <taxon>Heliantheae alliance</taxon>
        <taxon>Millerieae</taxon>
        <taxon>Smallanthus</taxon>
    </lineage>
</organism>
<name>A0ACB9I4L9_9ASTR</name>
<evidence type="ECO:0000313" key="2">
    <source>
        <dbReference type="Proteomes" id="UP001056120"/>
    </source>
</evidence>
<protein>
    <submittedName>
        <fullName evidence="1">Uncharacterized protein</fullName>
    </submittedName>
</protein>
<evidence type="ECO:0000313" key="1">
    <source>
        <dbReference type="EMBL" id="KAI3803017.1"/>
    </source>
</evidence>
<reference evidence="2" key="1">
    <citation type="journal article" date="2022" name="Mol. Ecol. Resour.">
        <title>The genomes of chicory, endive, great burdock and yacon provide insights into Asteraceae palaeo-polyploidization history and plant inulin production.</title>
        <authorList>
            <person name="Fan W."/>
            <person name="Wang S."/>
            <person name="Wang H."/>
            <person name="Wang A."/>
            <person name="Jiang F."/>
            <person name="Liu H."/>
            <person name="Zhao H."/>
            <person name="Xu D."/>
            <person name="Zhang Y."/>
        </authorList>
    </citation>
    <scope>NUCLEOTIDE SEQUENCE [LARGE SCALE GENOMIC DNA]</scope>
    <source>
        <strain evidence="2">cv. Yunnan</strain>
    </source>
</reference>
<dbReference type="EMBL" id="CM042027">
    <property type="protein sequence ID" value="KAI3803017.1"/>
    <property type="molecule type" value="Genomic_DNA"/>
</dbReference>
<reference evidence="1 2" key="2">
    <citation type="journal article" date="2022" name="Mol. Ecol. Resour.">
        <title>The genomes of chicory, endive, great burdock and yacon provide insights into Asteraceae paleo-polyploidization history and plant inulin production.</title>
        <authorList>
            <person name="Fan W."/>
            <person name="Wang S."/>
            <person name="Wang H."/>
            <person name="Wang A."/>
            <person name="Jiang F."/>
            <person name="Liu H."/>
            <person name="Zhao H."/>
            <person name="Xu D."/>
            <person name="Zhang Y."/>
        </authorList>
    </citation>
    <scope>NUCLEOTIDE SEQUENCE [LARGE SCALE GENOMIC DNA]</scope>
    <source>
        <strain evidence="2">cv. Yunnan</strain>
        <tissue evidence="1">Leaves</tissue>
    </source>
</reference>
<accession>A0ACB9I4L9</accession>
<keyword evidence="2" id="KW-1185">Reference proteome</keyword>
<comment type="caution">
    <text evidence="1">The sequence shown here is derived from an EMBL/GenBank/DDBJ whole genome shotgun (WGS) entry which is preliminary data.</text>
</comment>
<gene>
    <name evidence="1" type="ORF">L1987_31165</name>
</gene>